<comment type="caution">
    <text evidence="1">The sequence shown here is derived from an EMBL/GenBank/DDBJ whole genome shotgun (WGS) entry which is preliminary data.</text>
</comment>
<name>A0A9N9ETP5_9GLOM</name>
<accession>A0A9N9ETP5</accession>
<organism evidence="1 2">
    <name type="scientific">Acaulospora morrowiae</name>
    <dbReference type="NCBI Taxonomy" id="94023"/>
    <lineage>
        <taxon>Eukaryota</taxon>
        <taxon>Fungi</taxon>
        <taxon>Fungi incertae sedis</taxon>
        <taxon>Mucoromycota</taxon>
        <taxon>Glomeromycotina</taxon>
        <taxon>Glomeromycetes</taxon>
        <taxon>Diversisporales</taxon>
        <taxon>Acaulosporaceae</taxon>
        <taxon>Acaulospora</taxon>
    </lineage>
</organism>
<proteinExistence type="predicted"/>
<gene>
    <name evidence="1" type="ORF">AMORRO_LOCUS11780</name>
</gene>
<dbReference type="AlphaFoldDB" id="A0A9N9ETP5"/>
<dbReference type="EMBL" id="CAJVPV010015851">
    <property type="protein sequence ID" value="CAG8694377.1"/>
    <property type="molecule type" value="Genomic_DNA"/>
</dbReference>
<sequence length="53" mass="6250">MLPDYSYLNFVLVRECSSNPQKPPIYKTYDRDNFKPMQNRPEIECMSLGLGHL</sequence>
<protein>
    <submittedName>
        <fullName evidence="1">1552_t:CDS:1</fullName>
    </submittedName>
</protein>
<dbReference type="Proteomes" id="UP000789342">
    <property type="component" value="Unassembled WGS sequence"/>
</dbReference>
<reference evidence="1" key="1">
    <citation type="submission" date="2021-06" db="EMBL/GenBank/DDBJ databases">
        <authorList>
            <person name="Kallberg Y."/>
            <person name="Tangrot J."/>
            <person name="Rosling A."/>
        </authorList>
    </citation>
    <scope>NUCLEOTIDE SEQUENCE</scope>
    <source>
        <strain evidence="1">CL551</strain>
    </source>
</reference>
<evidence type="ECO:0000313" key="1">
    <source>
        <dbReference type="EMBL" id="CAG8694377.1"/>
    </source>
</evidence>
<keyword evidence="2" id="KW-1185">Reference proteome</keyword>
<evidence type="ECO:0000313" key="2">
    <source>
        <dbReference type="Proteomes" id="UP000789342"/>
    </source>
</evidence>